<keyword evidence="2 6" id="KW-0547">Nucleotide-binding</keyword>
<dbReference type="InterPro" id="IPR000719">
    <property type="entry name" value="Prot_kinase_dom"/>
</dbReference>
<keyword evidence="5" id="KW-0802">TPR repeat</keyword>
<dbReference type="PROSITE" id="PS50005">
    <property type="entry name" value="TPR"/>
    <property type="match status" value="2"/>
</dbReference>
<dbReference type="InterPro" id="IPR008271">
    <property type="entry name" value="Ser/Thr_kinase_AS"/>
</dbReference>
<feature type="binding site" evidence="6">
    <location>
        <position position="112"/>
    </location>
    <ligand>
        <name>ATP</name>
        <dbReference type="ChEBI" id="CHEBI:30616"/>
    </ligand>
</feature>
<dbReference type="InterPro" id="IPR011990">
    <property type="entry name" value="TPR-like_helical_dom_sf"/>
</dbReference>
<dbReference type="OrthoDB" id="9783151at2"/>
<evidence type="ECO:0000256" key="4">
    <source>
        <dbReference type="ARBA" id="ARBA00022840"/>
    </source>
</evidence>
<protein>
    <submittedName>
        <fullName evidence="9">Serine/threonine protein kinase</fullName>
    </submittedName>
</protein>
<name>A0A1G7KMZ7_9BACT</name>
<feature type="domain" description="Protein kinase" evidence="8">
    <location>
        <begin position="83"/>
        <end position="359"/>
    </location>
</feature>
<dbReference type="AlphaFoldDB" id="A0A1G7KMZ7"/>
<evidence type="ECO:0000256" key="1">
    <source>
        <dbReference type="ARBA" id="ARBA00022679"/>
    </source>
</evidence>
<evidence type="ECO:0000259" key="8">
    <source>
        <dbReference type="PROSITE" id="PS50011"/>
    </source>
</evidence>
<dbReference type="SUPFAM" id="SSF48452">
    <property type="entry name" value="TPR-like"/>
    <property type="match status" value="2"/>
</dbReference>
<dbReference type="GO" id="GO:0004674">
    <property type="term" value="F:protein serine/threonine kinase activity"/>
    <property type="evidence" value="ECO:0007669"/>
    <property type="project" value="UniProtKB-KW"/>
</dbReference>
<dbReference type="Pfam" id="PF13424">
    <property type="entry name" value="TPR_12"/>
    <property type="match status" value="3"/>
</dbReference>
<dbReference type="PROSITE" id="PS00108">
    <property type="entry name" value="PROTEIN_KINASE_ST"/>
    <property type="match status" value="1"/>
</dbReference>
<sequence length="866" mass="96041">MDKVRWDRLQTVFLTAVDLQAAERRDYLLHACGNDFELFEQAVSMLSSDGNQDALLNTDIQQVVAEIFDASSDLNNSLLIGPYQLKEYLGEGGMGVVWLAERTDAGNEVAMKFLLHAALSPVRRERFASEVRNLAKLNHPYIAHMYDAGTLSDGTPWLVMEYVRGISFTSYCRQDARTPLELIELFRRICEAVLHAHQQLIVHRDLKPSNILVQPDGTPKLLDFGISRELQSVNDDGQATAPQLRFMSLRYAAPEWKEQGIVAASNDIYSLGVIFYEMLTGVSFPESAGTAEGTTITHPSSIVSVLKKNSTPYPSAVAGFGRDAWADLDLLCLKAVHADPSQRYPSVEALIRDIDHYTYAEPLEARPEGALYRAKKFIRRNRNAVLAAGAALILIVGSTAFFTWRLARARTAALVQAERAQQIQRFIFNLFEGDDKEAGPGQDLKVVTLLDRGSPAAHTLSTEPAVQAELYYTLGTMYMKLGKLDRAEAMLQSALSLQQSETDDVALAETLMVQGLLRSERGKPDEAEQLVRRALNLVSGKSPLQAAAQARALTALGQVLVNRGKYTLAVEALEQAAALEAPQQSASELSNTLSNLSTAHLYLGHYTQAAAITNRLLKLDSGWYPANHPRIAEDLQNLSQVEEMWGRYGDAEGHGRQALHIDQTWYGEDNPKTAVVETSLASTLIYENNYLEAETLLKKALHTQETVYGDTSPHVAFVLNSLAGVEGYKKHFQVAEDDYRRTADIYRLAYGANDYRVAIAVSNLAGVLLHENRYAEPEHLFEEVIHNYEKSLSADNINIGIAQIKLGRVFIAEHRYRDAEPHTLAGYTIVSRQQSPSSGFVKGARHDLALIYSETGQPEKGRSFRD</sequence>
<evidence type="ECO:0000313" key="9">
    <source>
        <dbReference type="EMBL" id="SDF38602.1"/>
    </source>
</evidence>
<keyword evidence="9" id="KW-0723">Serine/threonine-protein kinase</keyword>
<organism evidence="9 10">
    <name type="scientific">Terriglobus roseus</name>
    <dbReference type="NCBI Taxonomy" id="392734"/>
    <lineage>
        <taxon>Bacteria</taxon>
        <taxon>Pseudomonadati</taxon>
        <taxon>Acidobacteriota</taxon>
        <taxon>Terriglobia</taxon>
        <taxon>Terriglobales</taxon>
        <taxon>Acidobacteriaceae</taxon>
        <taxon>Terriglobus</taxon>
    </lineage>
</organism>
<keyword evidence="7" id="KW-0472">Membrane</keyword>
<evidence type="ECO:0000256" key="7">
    <source>
        <dbReference type="SAM" id="Phobius"/>
    </source>
</evidence>
<feature type="repeat" description="TPR" evidence="5">
    <location>
        <begin position="550"/>
        <end position="583"/>
    </location>
</feature>
<feature type="repeat" description="TPR" evidence="5">
    <location>
        <begin position="468"/>
        <end position="501"/>
    </location>
</feature>
<dbReference type="Gene3D" id="3.30.200.20">
    <property type="entry name" value="Phosphorylase Kinase, domain 1"/>
    <property type="match status" value="1"/>
</dbReference>
<evidence type="ECO:0000256" key="6">
    <source>
        <dbReference type="PROSITE-ProRule" id="PRU10141"/>
    </source>
</evidence>
<accession>A0A1G7KMZ7</accession>
<dbReference type="PROSITE" id="PS50011">
    <property type="entry name" value="PROTEIN_KINASE_DOM"/>
    <property type="match status" value="1"/>
</dbReference>
<keyword evidence="4 6" id="KW-0067">ATP-binding</keyword>
<dbReference type="InterPro" id="IPR019734">
    <property type="entry name" value="TPR_rpt"/>
</dbReference>
<dbReference type="PANTHER" id="PTHR43289">
    <property type="entry name" value="MITOGEN-ACTIVATED PROTEIN KINASE KINASE KINASE 20-RELATED"/>
    <property type="match status" value="1"/>
</dbReference>
<evidence type="ECO:0000256" key="5">
    <source>
        <dbReference type="PROSITE-ProRule" id="PRU00339"/>
    </source>
</evidence>
<keyword evidence="3 9" id="KW-0418">Kinase</keyword>
<dbReference type="PROSITE" id="PS50293">
    <property type="entry name" value="TPR_REGION"/>
    <property type="match status" value="1"/>
</dbReference>
<dbReference type="Proteomes" id="UP000182427">
    <property type="component" value="Chromosome I"/>
</dbReference>
<dbReference type="InterPro" id="IPR017441">
    <property type="entry name" value="Protein_kinase_ATP_BS"/>
</dbReference>
<dbReference type="Gene3D" id="1.25.40.10">
    <property type="entry name" value="Tetratricopeptide repeat domain"/>
    <property type="match status" value="3"/>
</dbReference>
<keyword evidence="7" id="KW-1133">Transmembrane helix</keyword>
<dbReference type="Gene3D" id="1.10.510.10">
    <property type="entry name" value="Transferase(Phosphotransferase) domain 1"/>
    <property type="match status" value="1"/>
</dbReference>
<gene>
    <name evidence="9" type="ORF">SAMN05444167_2246</name>
</gene>
<keyword evidence="1" id="KW-0808">Transferase</keyword>
<proteinExistence type="predicted"/>
<dbReference type="Pfam" id="PF13181">
    <property type="entry name" value="TPR_8"/>
    <property type="match status" value="1"/>
</dbReference>
<feature type="transmembrane region" description="Helical" evidence="7">
    <location>
        <begin position="383"/>
        <end position="404"/>
    </location>
</feature>
<dbReference type="CDD" id="cd14014">
    <property type="entry name" value="STKc_PknB_like"/>
    <property type="match status" value="1"/>
</dbReference>
<evidence type="ECO:0000256" key="3">
    <source>
        <dbReference type="ARBA" id="ARBA00022777"/>
    </source>
</evidence>
<dbReference type="SUPFAM" id="SSF56112">
    <property type="entry name" value="Protein kinase-like (PK-like)"/>
    <property type="match status" value="1"/>
</dbReference>
<evidence type="ECO:0000256" key="2">
    <source>
        <dbReference type="ARBA" id="ARBA00022741"/>
    </source>
</evidence>
<dbReference type="InterPro" id="IPR011009">
    <property type="entry name" value="Kinase-like_dom_sf"/>
</dbReference>
<dbReference type="SMART" id="SM00028">
    <property type="entry name" value="TPR"/>
    <property type="match status" value="6"/>
</dbReference>
<keyword evidence="7" id="KW-0812">Transmembrane</keyword>
<dbReference type="RefSeq" id="WP_083345211.1">
    <property type="nucleotide sequence ID" value="NZ_LT629690.1"/>
</dbReference>
<dbReference type="PANTHER" id="PTHR43289:SF34">
    <property type="entry name" value="SERINE_THREONINE-PROTEIN KINASE YBDM-RELATED"/>
    <property type="match status" value="1"/>
</dbReference>
<reference evidence="10" key="1">
    <citation type="submission" date="2016-10" db="EMBL/GenBank/DDBJ databases">
        <authorList>
            <person name="Varghese N."/>
            <person name="Submissions S."/>
        </authorList>
    </citation>
    <scope>NUCLEOTIDE SEQUENCE [LARGE SCALE GENOMIC DNA]</scope>
    <source>
        <strain evidence="10">GAS232</strain>
    </source>
</reference>
<dbReference type="Pfam" id="PF00069">
    <property type="entry name" value="Pkinase"/>
    <property type="match status" value="1"/>
</dbReference>
<evidence type="ECO:0000313" key="10">
    <source>
        <dbReference type="Proteomes" id="UP000182427"/>
    </source>
</evidence>
<dbReference type="GO" id="GO:0005524">
    <property type="term" value="F:ATP binding"/>
    <property type="evidence" value="ECO:0007669"/>
    <property type="project" value="UniProtKB-UniRule"/>
</dbReference>
<dbReference type="PROSITE" id="PS00107">
    <property type="entry name" value="PROTEIN_KINASE_ATP"/>
    <property type="match status" value="1"/>
</dbReference>
<keyword evidence="10" id="KW-1185">Reference proteome</keyword>
<dbReference type="SMART" id="SM00220">
    <property type="entry name" value="S_TKc"/>
    <property type="match status" value="1"/>
</dbReference>
<dbReference type="EMBL" id="LT629690">
    <property type="protein sequence ID" value="SDF38602.1"/>
    <property type="molecule type" value="Genomic_DNA"/>
</dbReference>